<comment type="caution">
    <text evidence="6">The sequence shown here is derived from an EMBL/GenBank/DDBJ whole genome shotgun (WGS) entry which is preliminary data.</text>
</comment>
<dbReference type="SMART" id="SM00382">
    <property type="entry name" value="AAA"/>
    <property type="match status" value="1"/>
</dbReference>
<comment type="similarity">
    <text evidence="1">Belongs to the ABC transporter superfamily.</text>
</comment>
<dbReference type="InterPro" id="IPR050683">
    <property type="entry name" value="Bact_Polysacc_Export_ATP-bd"/>
</dbReference>
<evidence type="ECO:0000259" key="5">
    <source>
        <dbReference type="PROSITE" id="PS50893"/>
    </source>
</evidence>
<dbReference type="PANTHER" id="PTHR46743">
    <property type="entry name" value="TEICHOIC ACIDS EXPORT ATP-BINDING PROTEIN TAGH"/>
    <property type="match status" value="1"/>
</dbReference>
<dbReference type="STRING" id="1116472.MGMO_70c00260"/>
<feature type="domain" description="ABC transporter" evidence="5">
    <location>
        <begin position="30"/>
        <end position="255"/>
    </location>
</feature>
<gene>
    <name evidence="6" type="primary">abcA</name>
    <name evidence="6" type="ORF">MGMO_70c00260</name>
</gene>
<evidence type="ECO:0000256" key="4">
    <source>
        <dbReference type="ARBA" id="ARBA00022840"/>
    </source>
</evidence>
<dbReference type="InterPro" id="IPR015860">
    <property type="entry name" value="ABC_transpr_TagH-like"/>
</dbReference>
<keyword evidence="2" id="KW-0813">Transport</keyword>
<name>V5DXT3_9GAMM</name>
<dbReference type="SUPFAM" id="SSF52540">
    <property type="entry name" value="P-loop containing nucleoside triphosphate hydrolases"/>
    <property type="match status" value="1"/>
</dbReference>
<keyword evidence="4" id="KW-0067">ATP-binding</keyword>
<dbReference type="Pfam" id="PF14524">
    <property type="entry name" value="Wzt_C"/>
    <property type="match status" value="1"/>
</dbReference>
<dbReference type="AlphaFoldDB" id="V5DXT3"/>
<dbReference type="CDD" id="cd10147">
    <property type="entry name" value="Wzt_C-like"/>
    <property type="match status" value="1"/>
</dbReference>
<dbReference type="InterPro" id="IPR003593">
    <property type="entry name" value="AAA+_ATPase"/>
</dbReference>
<evidence type="ECO:0000256" key="1">
    <source>
        <dbReference type="ARBA" id="ARBA00005417"/>
    </source>
</evidence>
<dbReference type="InterPro" id="IPR029439">
    <property type="entry name" value="Wzt_C"/>
</dbReference>
<dbReference type="PROSITE" id="PS50893">
    <property type="entry name" value="ABC_TRANSPORTER_2"/>
    <property type="match status" value="1"/>
</dbReference>
<evidence type="ECO:0000313" key="7">
    <source>
        <dbReference type="Proteomes" id="UP000017842"/>
    </source>
</evidence>
<dbReference type="GO" id="GO:0016887">
    <property type="term" value="F:ATP hydrolysis activity"/>
    <property type="evidence" value="ECO:0007669"/>
    <property type="project" value="InterPro"/>
</dbReference>
<dbReference type="PANTHER" id="PTHR46743:SF2">
    <property type="entry name" value="TEICHOIC ACIDS EXPORT ATP-BINDING PROTEIN TAGH"/>
    <property type="match status" value="1"/>
</dbReference>
<proteinExistence type="inferred from homology"/>
<evidence type="ECO:0000256" key="2">
    <source>
        <dbReference type="ARBA" id="ARBA00022448"/>
    </source>
</evidence>
<evidence type="ECO:0000313" key="6">
    <source>
        <dbReference type="EMBL" id="ESS72131.1"/>
    </source>
</evidence>
<accession>V5DXT3</accession>
<dbReference type="eggNOG" id="COG1134">
    <property type="taxonomic scope" value="Bacteria"/>
</dbReference>
<dbReference type="Proteomes" id="UP000017842">
    <property type="component" value="Unassembled WGS sequence"/>
</dbReference>
<dbReference type="GO" id="GO:0005524">
    <property type="term" value="F:ATP binding"/>
    <property type="evidence" value="ECO:0007669"/>
    <property type="project" value="UniProtKB-KW"/>
</dbReference>
<keyword evidence="3" id="KW-0547">Nucleotide-binding</keyword>
<dbReference type="Gene3D" id="3.40.50.300">
    <property type="entry name" value="P-loop containing nucleotide triphosphate hydrolases"/>
    <property type="match status" value="1"/>
</dbReference>
<dbReference type="EMBL" id="AYLO01000067">
    <property type="protein sequence ID" value="ESS72131.1"/>
    <property type="molecule type" value="Genomic_DNA"/>
</dbReference>
<dbReference type="GO" id="GO:0016020">
    <property type="term" value="C:membrane"/>
    <property type="evidence" value="ECO:0007669"/>
    <property type="project" value="InterPro"/>
</dbReference>
<sequence length="444" mass="48606">MPAPVIHCEGLGKRFRLYGKPSDRLLESILHTIGGRLAGNRANLGRDYWALRNISFTVSPGETVAIIGLNGSGKSTLLQLIAGILSPSEGVVRVKGRVAALLELGAGFHPEFSGLENIRISASVLGLKPKEIDQRLEAILAFADIGDFIDQPIKTYSSGMYVRLAFAISIHADPDILIVDEALSVGDMAFQSKCMARIRRFQQEGKALLFVSHDVGTVRALCDRAIYLDHGALIDIGATGSVVDHYLRDIHQKVDSGNQAVFVSDRTPSPQLLPTDKANDLSRRYADFLKSVQGMQYGSGQACIRLVELVDTDDLPLEIAEFDAVAKIRIWVECLASCTVSINYKIRDRNLIPVAGADFLITGQDLLEMSPGDSYWVEYSTRLPLMDGTYSIRVSVTIPIARHEQAVFVDVVEVCCPFKILPSHLGKIYTCAYLSNEVAIKAVE</sequence>
<dbReference type="Gene3D" id="2.70.50.60">
    <property type="entry name" value="abc- transporter (atp binding component) like domain"/>
    <property type="match status" value="1"/>
</dbReference>
<dbReference type="Pfam" id="PF00005">
    <property type="entry name" value="ABC_tran"/>
    <property type="match status" value="1"/>
</dbReference>
<dbReference type="InterPro" id="IPR003439">
    <property type="entry name" value="ABC_transporter-like_ATP-bd"/>
</dbReference>
<evidence type="ECO:0000256" key="3">
    <source>
        <dbReference type="ARBA" id="ARBA00022741"/>
    </source>
</evidence>
<protein>
    <submittedName>
        <fullName evidence="6">ABC transporter protein AbcA</fullName>
    </submittedName>
</protein>
<organism evidence="6 7">
    <name type="scientific">Methyloglobulus morosus KoM1</name>
    <dbReference type="NCBI Taxonomy" id="1116472"/>
    <lineage>
        <taxon>Bacteria</taxon>
        <taxon>Pseudomonadati</taxon>
        <taxon>Pseudomonadota</taxon>
        <taxon>Gammaproteobacteria</taxon>
        <taxon>Methylococcales</taxon>
        <taxon>Methylococcaceae</taxon>
        <taxon>Methyloglobulus</taxon>
    </lineage>
</organism>
<reference evidence="6 7" key="1">
    <citation type="journal article" date="2013" name="Genome Announc.">
        <title>Draft Genome Sequence of the Methanotrophic Gammaproteobacterium Methyloglobulus morosus DSM 22980 Strain KoM1.</title>
        <authorList>
            <person name="Poehlein A."/>
            <person name="Deutzmann J.S."/>
            <person name="Daniel R."/>
            <person name="Simeonova D.D."/>
        </authorList>
    </citation>
    <scope>NUCLEOTIDE SEQUENCE [LARGE SCALE GENOMIC DNA]</scope>
    <source>
        <strain evidence="6 7">KoM1</strain>
    </source>
</reference>
<keyword evidence="7" id="KW-1185">Reference proteome</keyword>
<dbReference type="InterPro" id="IPR027417">
    <property type="entry name" value="P-loop_NTPase"/>
</dbReference>
<dbReference type="PATRIC" id="fig|1116472.3.peg.2100"/>
<dbReference type="GO" id="GO:0140359">
    <property type="term" value="F:ABC-type transporter activity"/>
    <property type="evidence" value="ECO:0007669"/>
    <property type="project" value="InterPro"/>
</dbReference>
<dbReference type="CDD" id="cd03220">
    <property type="entry name" value="ABC_KpsT_Wzt"/>
    <property type="match status" value="1"/>
</dbReference>